<evidence type="ECO:0000256" key="1">
    <source>
        <dbReference type="ARBA" id="ARBA00022490"/>
    </source>
</evidence>
<dbReference type="PANTHER" id="PTHR19136:SF81">
    <property type="entry name" value="MOLYBDENUM COFACTOR GUANYLYLTRANSFERASE"/>
    <property type="match status" value="1"/>
</dbReference>
<dbReference type="InterPro" id="IPR029044">
    <property type="entry name" value="Nucleotide-diphossugar_trans"/>
</dbReference>
<feature type="binding site" evidence="8">
    <location>
        <position position="66"/>
    </location>
    <ligand>
        <name>GTP</name>
        <dbReference type="ChEBI" id="CHEBI:37565"/>
    </ligand>
</feature>
<feature type="domain" description="MobA-like NTP transferase" evidence="9">
    <location>
        <begin position="6"/>
        <end position="165"/>
    </location>
</feature>
<evidence type="ECO:0000256" key="7">
    <source>
        <dbReference type="ARBA" id="ARBA00023150"/>
    </source>
</evidence>
<gene>
    <name evidence="8" type="primary">mobA</name>
    <name evidence="10" type="ORF">ABS24_02950</name>
</gene>
<protein>
    <recommendedName>
        <fullName evidence="8">Molybdenum cofactor guanylyltransferase</fullName>
        <shortName evidence="8">MoCo guanylyltransferase</shortName>
        <ecNumber evidence="8">2.7.7.77</ecNumber>
    </recommendedName>
    <alternativeName>
        <fullName evidence="8">GTP:molybdopterin guanylyltransferase</fullName>
    </alternativeName>
    <alternativeName>
        <fullName evidence="8">Mo-MPT guanylyltransferase</fullName>
    </alternativeName>
    <alternativeName>
        <fullName evidence="8">Molybdopterin guanylyltransferase</fullName>
    </alternativeName>
    <alternativeName>
        <fullName evidence="8">Molybdopterin-guanine dinucleotide synthase</fullName>
        <shortName evidence="8">MGD synthase</shortName>
    </alternativeName>
</protein>
<dbReference type="AlphaFoldDB" id="A0A0R2TX92"/>
<feature type="binding site" evidence="8">
    <location>
        <position position="99"/>
    </location>
    <ligand>
        <name>Mg(2+)</name>
        <dbReference type="ChEBI" id="CHEBI:18420"/>
    </ligand>
</feature>
<comment type="cofactor">
    <cofactor evidence="8">
        <name>Mg(2+)</name>
        <dbReference type="ChEBI" id="CHEBI:18420"/>
    </cofactor>
</comment>
<dbReference type="SUPFAM" id="SSF53448">
    <property type="entry name" value="Nucleotide-diphospho-sugar transferases"/>
    <property type="match status" value="1"/>
</dbReference>
<evidence type="ECO:0000259" key="9">
    <source>
        <dbReference type="Pfam" id="PF12804"/>
    </source>
</evidence>
<evidence type="ECO:0000256" key="2">
    <source>
        <dbReference type="ARBA" id="ARBA00022679"/>
    </source>
</evidence>
<evidence type="ECO:0000313" key="11">
    <source>
        <dbReference type="Proteomes" id="UP000051213"/>
    </source>
</evidence>
<evidence type="ECO:0000256" key="5">
    <source>
        <dbReference type="ARBA" id="ARBA00022842"/>
    </source>
</evidence>
<dbReference type="HAMAP" id="MF_00316">
    <property type="entry name" value="MobA"/>
    <property type="match status" value="1"/>
</dbReference>
<dbReference type="CDD" id="cd02503">
    <property type="entry name" value="MobA"/>
    <property type="match status" value="1"/>
</dbReference>
<keyword evidence="1 8" id="KW-0963">Cytoplasm</keyword>
<comment type="caution">
    <text evidence="8">Lacks conserved residue(s) required for the propagation of feature annotation.</text>
</comment>
<dbReference type="Pfam" id="PF12804">
    <property type="entry name" value="NTP_transf_3"/>
    <property type="match status" value="1"/>
</dbReference>
<sequence length="198" mass="21736">MINVDAVILAAGRSSRMGVASKALLPLNDLPLLDHVIKRLAPQVDSLIVSGDQILLDNLDYPVIEDVTAKFSGPLAGLYSALVSSHLSDAEYLMVVPCDGPLAPETLVAALYRVIRAADADVACVRYDGVVQGTFSLWHKRQVDRIKNALLVEKYGGFKPLMRALDTVYLDWPEQSVNPFFNINTPDDLKKAEKLLYV</sequence>
<evidence type="ECO:0000256" key="4">
    <source>
        <dbReference type="ARBA" id="ARBA00022741"/>
    </source>
</evidence>
<keyword evidence="7 8" id="KW-0501">Molybdenum cofactor biosynthesis</keyword>
<dbReference type="EC" id="2.7.7.77" evidence="8"/>
<dbReference type="GO" id="GO:0005525">
    <property type="term" value="F:GTP binding"/>
    <property type="evidence" value="ECO:0007669"/>
    <property type="project" value="UniProtKB-UniRule"/>
</dbReference>
<keyword evidence="2 8" id="KW-0808">Transferase</keyword>
<dbReference type="GO" id="GO:0006777">
    <property type="term" value="P:Mo-molybdopterin cofactor biosynthetic process"/>
    <property type="evidence" value="ECO:0007669"/>
    <property type="project" value="UniProtKB-KW"/>
</dbReference>
<dbReference type="EMBL" id="LICA01000428">
    <property type="protein sequence ID" value="KRO91775.1"/>
    <property type="molecule type" value="Genomic_DNA"/>
</dbReference>
<proteinExistence type="inferred from homology"/>
<evidence type="ECO:0000256" key="3">
    <source>
        <dbReference type="ARBA" id="ARBA00022723"/>
    </source>
</evidence>
<reference evidence="10 11" key="1">
    <citation type="submission" date="2015-10" db="EMBL/GenBank/DDBJ databases">
        <title>Metagenome-Assembled Genomes uncover a global brackish microbiome.</title>
        <authorList>
            <person name="Hugerth L.W."/>
            <person name="Larsson J."/>
            <person name="Alneberg J."/>
            <person name="Lindh M.V."/>
            <person name="Legrand C."/>
            <person name="Pinhassi J."/>
            <person name="Andersson A.F."/>
        </authorList>
    </citation>
    <scope>NUCLEOTIDE SEQUENCE [LARGE SCALE GENOMIC DNA]</scope>
    <source>
        <strain evidence="10">BACL26 MAG-121220-bin70</strain>
    </source>
</reference>
<dbReference type="InterPro" id="IPR025877">
    <property type="entry name" value="MobA-like_NTP_Trfase"/>
</dbReference>
<organism evidence="10 11">
    <name type="scientific">SAR92 bacterium BACL26 MAG-121220-bin70</name>
    <dbReference type="NCBI Taxonomy" id="1655626"/>
    <lineage>
        <taxon>Bacteria</taxon>
        <taxon>Pseudomonadati</taxon>
        <taxon>Pseudomonadota</taxon>
        <taxon>Gammaproteobacteria</taxon>
        <taxon>Cellvibrionales</taxon>
        <taxon>Porticoccaceae</taxon>
        <taxon>SAR92 clade</taxon>
    </lineage>
</organism>
<keyword evidence="3 8" id="KW-0479">Metal-binding</keyword>
<feature type="binding site" evidence="8">
    <location>
        <position position="99"/>
    </location>
    <ligand>
        <name>GTP</name>
        <dbReference type="ChEBI" id="CHEBI:37565"/>
    </ligand>
</feature>
<comment type="caution">
    <text evidence="10">The sequence shown here is derived from an EMBL/GenBank/DDBJ whole genome shotgun (WGS) entry which is preliminary data.</text>
</comment>
<comment type="similarity">
    <text evidence="8">Belongs to the MobA family.</text>
</comment>
<dbReference type="Proteomes" id="UP000051213">
    <property type="component" value="Unassembled WGS sequence"/>
</dbReference>
<keyword evidence="4 8" id="KW-0547">Nucleotide-binding</keyword>
<evidence type="ECO:0000313" key="10">
    <source>
        <dbReference type="EMBL" id="KRO91775.1"/>
    </source>
</evidence>
<keyword evidence="6 8" id="KW-0342">GTP-binding</keyword>
<keyword evidence="10" id="KW-0548">Nucleotidyltransferase</keyword>
<dbReference type="InterPro" id="IPR013482">
    <property type="entry name" value="Molybde_CF_guanTrfase"/>
</dbReference>
<feature type="binding site" evidence="8">
    <location>
        <position position="22"/>
    </location>
    <ligand>
        <name>GTP</name>
        <dbReference type="ChEBI" id="CHEBI:37565"/>
    </ligand>
</feature>
<comment type="function">
    <text evidence="8">Transfers a GMP moiety from GTP to Mo-molybdopterin (Mo-MPT) cofactor (Moco or molybdenum cofactor) to form Mo-molybdopterin guanine dinucleotide (Mo-MGD) cofactor.</text>
</comment>
<comment type="subcellular location">
    <subcellularLocation>
        <location evidence="8">Cytoplasm</location>
    </subcellularLocation>
</comment>
<keyword evidence="5 8" id="KW-0460">Magnesium</keyword>
<comment type="subunit">
    <text evidence="8">Monomer.</text>
</comment>
<evidence type="ECO:0000256" key="6">
    <source>
        <dbReference type="ARBA" id="ARBA00023134"/>
    </source>
</evidence>
<comment type="domain">
    <text evidence="8">The N-terminal domain determines nucleotide recognition and specific binding, while the C-terminal domain determines the specific binding to the target protein.</text>
</comment>
<name>A0A0R2TX92_9GAMM</name>
<dbReference type="GO" id="GO:0005737">
    <property type="term" value="C:cytoplasm"/>
    <property type="evidence" value="ECO:0007669"/>
    <property type="project" value="UniProtKB-SubCell"/>
</dbReference>
<evidence type="ECO:0000256" key="8">
    <source>
        <dbReference type="HAMAP-Rule" id="MF_00316"/>
    </source>
</evidence>
<accession>A0A0R2TX92</accession>
<comment type="catalytic activity">
    <reaction evidence="8">
        <text>Mo-molybdopterin + GTP + H(+) = Mo-molybdopterin guanine dinucleotide + diphosphate</text>
        <dbReference type="Rhea" id="RHEA:34243"/>
        <dbReference type="ChEBI" id="CHEBI:15378"/>
        <dbReference type="ChEBI" id="CHEBI:33019"/>
        <dbReference type="ChEBI" id="CHEBI:37565"/>
        <dbReference type="ChEBI" id="CHEBI:71302"/>
        <dbReference type="ChEBI" id="CHEBI:71310"/>
        <dbReference type="EC" id="2.7.7.77"/>
    </reaction>
</comment>
<dbReference type="GO" id="GO:0046872">
    <property type="term" value="F:metal ion binding"/>
    <property type="evidence" value="ECO:0007669"/>
    <property type="project" value="UniProtKB-KW"/>
</dbReference>
<dbReference type="GO" id="GO:0061603">
    <property type="term" value="F:molybdenum cofactor guanylyltransferase activity"/>
    <property type="evidence" value="ECO:0007669"/>
    <property type="project" value="UniProtKB-EC"/>
</dbReference>
<dbReference type="PANTHER" id="PTHR19136">
    <property type="entry name" value="MOLYBDENUM COFACTOR GUANYLYLTRANSFERASE"/>
    <property type="match status" value="1"/>
</dbReference>
<dbReference type="Gene3D" id="3.90.550.10">
    <property type="entry name" value="Spore Coat Polysaccharide Biosynthesis Protein SpsA, Chain A"/>
    <property type="match status" value="1"/>
</dbReference>